<organism evidence="2 3">
    <name type="scientific">Streptomyces varsoviensis</name>
    <dbReference type="NCBI Taxonomy" id="67373"/>
    <lineage>
        <taxon>Bacteria</taxon>
        <taxon>Bacillati</taxon>
        <taxon>Actinomycetota</taxon>
        <taxon>Actinomycetes</taxon>
        <taxon>Kitasatosporales</taxon>
        <taxon>Streptomycetaceae</taxon>
        <taxon>Streptomyces</taxon>
    </lineage>
</organism>
<protein>
    <submittedName>
        <fullName evidence="2">Uncharacterized protein</fullName>
    </submittedName>
</protein>
<accession>A0ABR5JF55</accession>
<feature type="non-terminal residue" evidence="2">
    <location>
        <position position="93"/>
    </location>
</feature>
<keyword evidence="3" id="KW-1185">Reference proteome</keyword>
<dbReference type="Proteomes" id="UP000037020">
    <property type="component" value="Unassembled WGS sequence"/>
</dbReference>
<sequence>MPGPESRDRSTPARFGSGTSASGSGRGSVPDPSGPSGPTGVKGTAVVKDAVSVRREARLTSVSVGQARATVSPPRTTAGAMGSMAAASAAAVS</sequence>
<evidence type="ECO:0000313" key="3">
    <source>
        <dbReference type="Proteomes" id="UP000037020"/>
    </source>
</evidence>
<comment type="caution">
    <text evidence="2">The sequence shown here is derived from an EMBL/GenBank/DDBJ whole genome shotgun (WGS) entry which is preliminary data.</text>
</comment>
<feature type="region of interest" description="Disordered" evidence="1">
    <location>
        <begin position="1"/>
        <end position="45"/>
    </location>
</feature>
<feature type="compositionally biased region" description="Basic and acidic residues" evidence="1">
    <location>
        <begin position="1"/>
        <end position="11"/>
    </location>
</feature>
<dbReference type="EMBL" id="LGUT01000002">
    <property type="protein sequence ID" value="KOG92001.1"/>
    <property type="molecule type" value="Genomic_DNA"/>
</dbReference>
<gene>
    <name evidence="2" type="ORF">ADK38_00085</name>
</gene>
<proteinExistence type="predicted"/>
<feature type="region of interest" description="Disordered" evidence="1">
    <location>
        <begin position="61"/>
        <end position="81"/>
    </location>
</feature>
<reference evidence="2 3" key="1">
    <citation type="submission" date="2015-07" db="EMBL/GenBank/DDBJ databases">
        <authorList>
            <person name="Ju K.-S."/>
            <person name="Doroghazi J.R."/>
            <person name="Metcalf W.W."/>
        </authorList>
    </citation>
    <scope>NUCLEOTIDE SEQUENCE [LARGE SCALE GENOMIC DNA]</scope>
    <source>
        <strain evidence="2 3">NRRL B-3589</strain>
    </source>
</reference>
<name>A0ABR5JF55_9ACTN</name>
<evidence type="ECO:0000313" key="2">
    <source>
        <dbReference type="EMBL" id="KOG92001.1"/>
    </source>
</evidence>
<evidence type="ECO:0000256" key="1">
    <source>
        <dbReference type="SAM" id="MobiDB-lite"/>
    </source>
</evidence>
<feature type="compositionally biased region" description="Low complexity" evidence="1">
    <location>
        <begin position="16"/>
        <end position="39"/>
    </location>
</feature>